<dbReference type="RefSeq" id="WP_240095838.1">
    <property type="nucleotide sequence ID" value="NZ_JAJSON010000008.1"/>
</dbReference>
<name>A0A9X1UWD3_9FLAO</name>
<gene>
    <name evidence="1" type="ORF">LU635_02450</name>
</gene>
<dbReference type="PROSITE" id="PS51257">
    <property type="entry name" value="PROKAR_LIPOPROTEIN"/>
    <property type="match status" value="1"/>
</dbReference>
<dbReference type="SUPFAM" id="SSF51445">
    <property type="entry name" value="(Trans)glycosidases"/>
    <property type="match status" value="1"/>
</dbReference>
<dbReference type="EMBL" id="JAJSON010000008">
    <property type="protein sequence ID" value="MCG9970483.1"/>
    <property type="molecule type" value="Genomic_DNA"/>
</dbReference>
<evidence type="ECO:0000313" key="2">
    <source>
        <dbReference type="Proteomes" id="UP001139344"/>
    </source>
</evidence>
<accession>A0A9X1UWD3</accession>
<dbReference type="AlphaFoldDB" id="A0A9X1UWD3"/>
<dbReference type="GO" id="GO:0016787">
    <property type="term" value="F:hydrolase activity"/>
    <property type="evidence" value="ECO:0007669"/>
    <property type="project" value="UniProtKB-KW"/>
</dbReference>
<keyword evidence="2" id="KW-1185">Reference proteome</keyword>
<dbReference type="CDD" id="cd19608">
    <property type="entry name" value="GH113_mannanase-like"/>
    <property type="match status" value="1"/>
</dbReference>
<dbReference type="Proteomes" id="UP001139344">
    <property type="component" value="Unassembled WGS sequence"/>
</dbReference>
<comment type="caution">
    <text evidence="1">The sequence shown here is derived from an EMBL/GenBank/DDBJ whole genome shotgun (WGS) entry which is preliminary data.</text>
</comment>
<reference evidence="1" key="1">
    <citation type="submission" date="2021-12" db="EMBL/GenBank/DDBJ databases">
        <title>Description of Gramella crocea sp. nov., a new bacterium isolated from activated sludge.</title>
        <authorList>
            <person name="Zhang X."/>
        </authorList>
    </citation>
    <scope>NUCLEOTIDE SEQUENCE</scope>
    <source>
        <strain evidence="1">YB25</strain>
    </source>
</reference>
<keyword evidence="1" id="KW-0378">Hydrolase</keyword>
<dbReference type="Gene3D" id="3.20.20.80">
    <property type="entry name" value="Glycosidases"/>
    <property type="match status" value="1"/>
</dbReference>
<evidence type="ECO:0000313" key="1">
    <source>
        <dbReference type="EMBL" id="MCG9970483.1"/>
    </source>
</evidence>
<sequence>MTLPKKHFKLFIYIVGTFLCSCQADIPLNAKKLNGLSLVASRDSLTKDHIEKILDINSNAVALMPFAFMRHTNEAELYFNLDRQWFGERAEGIEQAIKLVQARNLKIMVKPQIWIRNGQFTGDLDFSSEADWKKFESSYRQYILLYASIAAEHNVELFCIGTELFNFVNERPEFWKDLIAELRMTYDGKLVYAENWDKVDKTDIWEDLDYIGADAYFPLSEKISPNQEEIQEGWKQHKEMLKELSSTHRIPVMFTEYGYRNVDFALKEPWNSEREISSINHNLQARALSVIYEEFWTENWFAGGFLWKWHQHEEAGGIENNRFTPQNKPAEKVVREYYRKFRN</sequence>
<dbReference type="InterPro" id="IPR017853">
    <property type="entry name" value="GH"/>
</dbReference>
<dbReference type="InterPro" id="IPR055151">
    <property type="entry name" value="GH113"/>
</dbReference>
<organism evidence="1 2">
    <name type="scientific">Christiangramia crocea</name>
    <dbReference type="NCBI Taxonomy" id="2904124"/>
    <lineage>
        <taxon>Bacteria</taxon>
        <taxon>Pseudomonadati</taxon>
        <taxon>Bacteroidota</taxon>
        <taxon>Flavobacteriia</taxon>
        <taxon>Flavobacteriales</taxon>
        <taxon>Flavobacteriaceae</taxon>
        <taxon>Christiangramia</taxon>
    </lineage>
</organism>
<dbReference type="Pfam" id="PF22612">
    <property type="entry name" value="GH113"/>
    <property type="match status" value="1"/>
</dbReference>
<protein>
    <submittedName>
        <fullName evidence="1">Glycoside hydrolase</fullName>
    </submittedName>
</protein>
<proteinExistence type="predicted"/>